<dbReference type="Pfam" id="PF13976">
    <property type="entry name" value="gag_pre-integrs"/>
    <property type="match status" value="1"/>
</dbReference>
<dbReference type="InterPro" id="IPR039537">
    <property type="entry name" value="Retrotran_Ty1/copia-like"/>
</dbReference>
<gene>
    <name evidence="2" type="ORF">RF55_16372</name>
</gene>
<dbReference type="PANTHER" id="PTHR42648:SF28">
    <property type="entry name" value="TRANSPOSON-ENCODED PROTEIN WITH RIBONUCLEASE H-LIKE AND RETROVIRUS ZINC FINGER-LIKE DOMAINS"/>
    <property type="match status" value="1"/>
</dbReference>
<evidence type="ECO:0000313" key="3">
    <source>
        <dbReference type="Proteomes" id="UP000036403"/>
    </source>
</evidence>
<name>A0A0J7K432_LASNI</name>
<feature type="domain" description="GAG-pre-integrase" evidence="1">
    <location>
        <begin position="26"/>
        <end position="76"/>
    </location>
</feature>
<dbReference type="OrthoDB" id="7614480at2759"/>
<protein>
    <submittedName>
        <fullName evidence="2">Copia protein</fullName>
    </submittedName>
</protein>
<dbReference type="PANTHER" id="PTHR42648">
    <property type="entry name" value="TRANSPOSASE, PUTATIVE-RELATED"/>
    <property type="match status" value="1"/>
</dbReference>
<dbReference type="AlphaFoldDB" id="A0A0J7K432"/>
<keyword evidence="3" id="KW-1185">Reference proteome</keyword>
<evidence type="ECO:0000259" key="1">
    <source>
        <dbReference type="Pfam" id="PF13976"/>
    </source>
</evidence>
<dbReference type="PaxDb" id="67767-A0A0J7K432"/>
<dbReference type="STRING" id="67767.A0A0J7K432"/>
<evidence type="ECO:0000313" key="2">
    <source>
        <dbReference type="EMBL" id="KMQ85203.1"/>
    </source>
</evidence>
<accession>A0A0J7K432</accession>
<dbReference type="Proteomes" id="UP000036403">
    <property type="component" value="Unassembled WGS sequence"/>
</dbReference>
<dbReference type="InterPro" id="IPR025724">
    <property type="entry name" value="GAG-pre-integrase_dom"/>
</dbReference>
<dbReference type="EMBL" id="LBMM01014367">
    <property type="protein sequence ID" value="KMQ85203.1"/>
    <property type="molecule type" value="Genomic_DNA"/>
</dbReference>
<proteinExistence type="predicted"/>
<sequence>MMAQGVKQENRIYRMLFRVRNSEEANVSTTDLKTWHERLGHINSKSICEMTKKGLVKGIQLSKKKDFFCEPCQFGKLHWLPFKGTLKSYQPGELICTDVCGPMSVHSLGGARYFVLFKDDASAM</sequence>
<reference evidence="2 3" key="1">
    <citation type="submission" date="2015-04" db="EMBL/GenBank/DDBJ databases">
        <title>Lasius niger genome sequencing.</title>
        <authorList>
            <person name="Konorov E.A."/>
            <person name="Nikitin M.A."/>
            <person name="Kirill M.V."/>
            <person name="Chang P."/>
        </authorList>
    </citation>
    <scope>NUCLEOTIDE SEQUENCE [LARGE SCALE GENOMIC DNA]</scope>
    <source>
        <tissue evidence="2">Whole</tissue>
    </source>
</reference>
<comment type="caution">
    <text evidence="2">The sequence shown here is derived from an EMBL/GenBank/DDBJ whole genome shotgun (WGS) entry which is preliminary data.</text>
</comment>
<organism evidence="2 3">
    <name type="scientific">Lasius niger</name>
    <name type="common">Black garden ant</name>
    <dbReference type="NCBI Taxonomy" id="67767"/>
    <lineage>
        <taxon>Eukaryota</taxon>
        <taxon>Metazoa</taxon>
        <taxon>Ecdysozoa</taxon>
        <taxon>Arthropoda</taxon>
        <taxon>Hexapoda</taxon>
        <taxon>Insecta</taxon>
        <taxon>Pterygota</taxon>
        <taxon>Neoptera</taxon>
        <taxon>Endopterygota</taxon>
        <taxon>Hymenoptera</taxon>
        <taxon>Apocrita</taxon>
        <taxon>Aculeata</taxon>
        <taxon>Formicoidea</taxon>
        <taxon>Formicidae</taxon>
        <taxon>Formicinae</taxon>
        <taxon>Lasius</taxon>
        <taxon>Lasius</taxon>
    </lineage>
</organism>